<keyword evidence="2" id="KW-1185">Reference proteome</keyword>
<name>A0AAV6V907_9ARAC</name>
<reference evidence="1 2" key="1">
    <citation type="journal article" date="2022" name="Nat. Ecol. Evol.">
        <title>A masculinizing supergene underlies an exaggerated male reproductive morph in a spider.</title>
        <authorList>
            <person name="Hendrickx F."/>
            <person name="De Corte Z."/>
            <person name="Sonet G."/>
            <person name="Van Belleghem S.M."/>
            <person name="Kostlbacher S."/>
            <person name="Vangestel C."/>
        </authorList>
    </citation>
    <scope>NUCLEOTIDE SEQUENCE [LARGE SCALE GENOMIC DNA]</scope>
    <source>
        <strain evidence="1">W744_W776</strain>
    </source>
</reference>
<evidence type="ECO:0000313" key="1">
    <source>
        <dbReference type="EMBL" id="KAG8192578.1"/>
    </source>
</evidence>
<sequence>MEARSDSLDVQINLLKGQTPNQQLFVANEDAALTSEVAIDRPGFIEVEKRTVIKKNCIINEKYVIPKFNGTAIPVDQGRQTLSFDASFVGSEFSIPDSQGSSAMEIASQGSSLGSVMEICSQESLMEYSSQETNTPTEPVNKTDSSTEVTCDTKFAKENKFLVHPDLPYIEENLYAEVSSTSNEPPVPEDDFPDYQYCDSYKEDEITRVLQEYGEEKDLENEAEFIKEEKSMTKVNDLKRRSSTERLLLAREKSVTAREAACISREKALKKREAAIANQKEILKDCVDNVIPLPKRLKLKKVFKYM</sequence>
<organism evidence="1 2">
    <name type="scientific">Oedothorax gibbosus</name>
    <dbReference type="NCBI Taxonomy" id="931172"/>
    <lineage>
        <taxon>Eukaryota</taxon>
        <taxon>Metazoa</taxon>
        <taxon>Ecdysozoa</taxon>
        <taxon>Arthropoda</taxon>
        <taxon>Chelicerata</taxon>
        <taxon>Arachnida</taxon>
        <taxon>Araneae</taxon>
        <taxon>Araneomorphae</taxon>
        <taxon>Entelegynae</taxon>
        <taxon>Araneoidea</taxon>
        <taxon>Linyphiidae</taxon>
        <taxon>Erigoninae</taxon>
        <taxon>Oedothorax</taxon>
    </lineage>
</organism>
<protein>
    <submittedName>
        <fullName evidence="1">Uncharacterized protein</fullName>
    </submittedName>
</protein>
<gene>
    <name evidence="1" type="ORF">JTE90_015212</name>
</gene>
<dbReference type="AlphaFoldDB" id="A0AAV6V907"/>
<comment type="caution">
    <text evidence="1">The sequence shown here is derived from an EMBL/GenBank/DDBJ whole genome shotgun (WGS) entry which is preliminary data.</text>
</comment>
<evidence type="ECO:0000313" key="2">
    <source>
        <dbReference type="Proteomes" id="UP000827092"/>
    </source>
</evidence>
<accession>A0AAV6V907</accession>
<proteinExistence type="predicted"/>
<dbReference type="EMBL" id="JAFNEN010000138">
    <property type="protein sequence ID" value="KAG8192578.1"/>
    <property type="molecule type" value="Genomic_DNA"/>
</dbReference>
<dbReference type="Proteomes" id="UP000827092">
    <property type="component" value="Unassembled WGS sequence"/>
</dbReference>